<dbReference type="AlphaFoldDB" id="A0A1H2BBL1"/>
<evidence type="ECO:0000313" key="2">
    <source>
        <dbReference type="Proteomes" id="UP000198688"/>
    </source>
</evidence>
<dbReference type="STRING" id="113562.SAMN04489716_4480"/>
<protein>
    <submittedName>
        <fullName evidence="1">Uncharacterized protein</fullName>
    </submittedName>
</protein>
<sequence>MEIAFCLPAASSSQQFIRDLRRLLADVAYASNGPADSLILKPPAPVSACPVTVVRLADVTAPEVALDIGRTIGLAGSGHTPHRVNIELADLADCLAGNVGRIDHAGVNLPSQAVSVKEWDSLVQDIAASAAMYRYPTGEQWPFVLPSTGMELKTDIRDFIVGREPRFELVYDPWYPYTTWQFALWTKLTRTELEQLFPDPVGIAIPGLEDIFRTVYVQHSWPDLEIRFDLCFRVDDSPSDWETGEWLVKQGGRIRCRAVAFSVLDPLNRDFVG</sequence>
<organism evidence="1 2">
    <name type="scientific">Actinoplanes derwentensis</name>
    <dbReference type="NCBI Taxonomy" id="113562"/>
    <lineage>
        <taxon>Bacteria</taxon>
        <taxon>Bacillati</taxon>
        <taxon>Actinomycetota</taxon>
        <taxon>Actinomycetes</taxon>
        <taxon>Micromonosporales</taxon>
        <taxon>Micromonosporaceae</taxon>
        <taxon>Actinoplanes</taxon>
    </lineage>
</organism>
<gene>
    <name evidence="1" type="ORF">SAMN04489716_4480</name>
</gene>
<dbReference type="EMBL" id="LT629758">
    <property type="protein sequence ID" value="SDT55432.1"/>
    <property type="molecule type" value="Genomic_DNA"/>
</dbReference>
<proteinExistence type="predicted"/>
<reference evidence="1 2" key="1">
    <citation type="submission" date="2016-10" db="EMBL/GenBank/DDBJ databases">
        <authorList>
            <person name="de Groot N.N."/>
        </authorList>
    </citation>
    <scope>NUCLEOTIDE SEQUENCE [LARGE SCALE GENOMIC DNA]</scope>
    <source>
        <strain evidence="1 2">DSM 43941</strain>
    </source>
</reference>
<accession>A0A1H2BBL1</accession>
<name>A0A1H2BBL1_9ACTN</name>
<evidence type="ECO:0000313" key="1">
    <source>
        <dbReference type="EMBL" id="SDT55432.1"/>
    </source>
</evidence>
<dbReference type="Proteomes" id="UP000198688">
    <property type="component" value="Chromosome I"/>
</dbReference>
<keyword evidence="2" id="KW-1185">Reference proteome</keyword>